<sequence length="798" mass="87564">MVGALLEGPNGSVDDLPPYVAMYALRTLLTLRTAQGPHLAQIEPLFRRLVLTGDYPTIGEGLHVVEFLLEFSDLSSDALMDLVSRTVQCDGERIGEQTLQQARADGMRWLAWRQSRADAAAEADEGAWASHALRITILSLCCRTWLRLNRTHRFQHALDQLIRALDAHDVPDEAGAVLAPSTPRIDMVRALLQTHIVHLAQSASRNGLAAAMASLEMFSTDAVRMLPRVLALVCTKALELDRPAIAEAVLRLVQSHATPALTRSAYARALLLQLGPVPLLRVLQYCARTRRFADAQALHTWAHSALPGDSWDVFWPTTVRAELVSCVAACEMADAARTLFTQWIPQARIVPYGERYKWTHATPIPRQAGEAAHAPLVRPLVRLLRRDTVTPAFRSASAHAGRVSQYALAPGMLLTAPCLLALVKLFGRAPRFGAPLDLPLAVRVRDYYLMAAPLESRSRPELTALAQASLIVGDRATAADVFRILYHRGFDASALAVLLRGAVDVHADEAVAAFLSLPDSPDARDPVNNARLYAVLLSRCVTQSRFDLADRIQAAGEARGLGGRIAAEATPSQLASANLSPRATMRRIQALLDEGWTPEIRLINWAIKSIARGYTLREAGTADVRATNQALASAAKLYLLGAARLQTVDLAVTRFLLYHMGRAARHMSAHAKQTQPQWVLYLDRIAHALRWTRHLTGASQYAAMEHVEVATLKRTAFSPNVVPYPLLCQLTRAYDALGDTRGVDETLAWIDEAGYDAASFPDTPAHRAFQHVARHAQHRPPAPRTKPWWAAAWGAVHS</sequence>
<gene>
    <name evidence="1" type="ORF">GLX27_002310</name>
</gene>
<evidence type="ECO:0000313" key="1">
    <source>
        <dbReference type="EMBL" id="WFD47658.1"/>
    </source>
</evidence>
<dbReference type="EMBL" id="CP046235">
    <property type="protein sequence ID" value="WFD47658.1"/>
    <property type="molecule type" value="Genomic_DNA"/>
</dbReference>
<dbReference type="Proteomes" id="UP000818624">
    <property type="component" value="Chromosome 2"/>
</dbReference>
<reference evidence="1 2" key="1">
    <citation type="journal article" date="2020" name="Elife">
        <title>Loss of centromere function drives karyotype evolution in closely related Malassezia species.</title>
        <authorList>
            <person name="Sankaranarayanan S.R."/>
            <person name="Ianiri G."/>
            <person name="Coelho M.A."/>
            <person name="Reza M.H."/>
            <person name="Thimmappa B.C."/>
            <person name="Ganguly P."/>
            <person name="Vadnala R.N."/>
            <person name="Sun S."/>
            <person name="Siddharthan R."/>
            <person name="Tellgren-Roth C."/>
            <person name="Dawson T.L."/>
            <person name="Heitman J."/>
            <person name="Sanyal K."/>
        </authorList>
    </citation>
    <scope>NUCLEOTIDE SEQUENCE [LARGE SCALE GENOMIC DNA]</scope>
    <source>
        <strain evidence="1">CBS14141</strain>
    </source>
</reference>
<accession>A0ABY8ETP3</accession>
<proteinExistence type="predicted"/>
<organism evidence="1 2">
    <name type="scientific">Malassezia furfur</name>
    <name type="common">Pityriasis versicolor infection agent</name>
    <name type="synonym">Pityrosporum furfur</name>
    <dbReference type="NCBI Taxonomy" id="55194"/>
    <lineage>
        <taxon>Eukaryota</taxon>
        <taxon>Fungi</taxon>
        <taxon>Dikarya</taxon>
        <taxon>Basidiomycota</taxon>
        <taxon>Ustilaginomycotina</taxon>
        <taxon>Malasseziomycetes</taxon>
        <taxon>Malasseziales</taxon>
        <taxon>Malasseziaceae</taxon>
        <taxon>Malassezia</taxon>
    </lineage>
</organism>
<name>A0ABY8ETP3_MALFU</name>
<evidence type="ECO:0000313" key="2">
    <source>
        <dbReference type="Proteomes" id="UP000818624"/>
    </source>
</evidence>
<protein>
    <submittedName>
        <fullName evidence="1">Uncharacterized protein</fullName>
    </submittedName>
</protein>
<keyword evidence="2" id="KW-1185">Reference proteome</keyword>